<dbReference type="Gene3D" id="1.20.1250.20">
    <property type="entry name" value="MFS general substrate transporter like domains"/>
    <property type="match status" value="1"/>
</dbReference>
<organism evidence="8">
    <name type="scientific">Scrofimicrobium appendicitidis</name>
    <dbReference type="NCBI Taxonomy" id="3079930"/>
    <lineage>
        <taxon>Bacteria</taxon>
        <taxon>Bacillati</taxon>
        <taxon>Actinomycetota</taxon>
        <taxon>Actinomycetes</taxon>
        <taxon>Actinomycetales</taxon>
        <taxon>Actinomycetaceae</taxon>
        <taxon>Scrofimicrobium</taxon>
    </lineage>
</organism>
<dbReference type="GO" id="GO:0015112">
    <property type="term" value="F:nitrate transmembrane transporter activity"/>
    <property type="evidence" value="ECO:0007669"/>
    <property type="project" value="InterPro"/>
</dbReference>
<dbReference type="AlphaFoldDB" id="A0AAU7V4J7"/>
<feature type="transmembrane region" description="Helical" evidence="7">
    <location>
        <begin position="75"/>
        <end position="93"/>
    </location>
</feature>
<dbReference type="InterPro" id="IPR036259">
    <property type="entry name" value="MFS_trans_sf"/>
</dbReference>
<sequence>MNQTTAAAGKPKKASRFDLHDWNPEDPEKWDSKLAWRTLAVSTFSLTIGFCVWYLVSAIAPKLNEIGFDLSQNQLYWLVAIPGLSGGLIRLIYMFLPPLIGTRNLIGYTSLLFVIPMFGWFHAIQNPGTPYWWLLVLAALTGIGGGCFSGYMPSTGYFFPKRKSGTALGLQAGIGNFGVSLIQFMGPWVMGFGLLGIRWITPVDTHGGPLRVFNAAIVLVPWAVLASVLAFIYLRNVPVKANFRQQMDIFGNKNTWLLTLIYIMTFGAFAGFSAQLALIINSTFGKDSVFATSGQYDVSTLPLGASFAFLAPLIGSTVRAAWGPLCDRFGGAIWTFIGGAGMTVSAVVAAFYLRANSPSDFYPFLFAMLVMFFFTGLGNAGTFKQMPMIMGPRQAGGVIGWTAAIASFGPFFVGVALTMTSPQSFMIGAAIYFALCTVLAWIYYARPRAPFPG</sequence>
<feature type="transmembrane region" description="Helical" evidence="7">
    <location>
        <begin position="212"/>
        <end position="234"/>
    </location>
</feature>
<dbReference type="SUPFAM" id="SSF103473">
    <property type="entry name" value="MFS general substrate transporter"/>
    <property type="match status" value="1"/>
</dbReference>
<dbReference type="PANTHER" id="PTHR23515">
    <property type="entry name" value="HIGH-AFFINITY NITRATE TRANSPORTER 2.3"/>
    <property type="match status" value="1"/>
</dbReference>
<evidence type="ECO:0000256" key="2">
    <source>
        <dbReference type="ARBA" id="ARBA00008432"/>
    </source>
</evidence>
<feature type="region of interest" description="Disordered" evidence="6">
    <location>
        <begin position="1"/>
        <end position="21"/>
    </location>
</feature>
<evidence type="ECO:0000256" key="4">
    <source>
        <dbReference type="ARBA" id="ARBA00022989"/>
    </source>
</evidence>
<dbReference type="GO" id="GO:0016020">
    <property type="term" value="C:membrane"/>
    <property type="evidence" value="ECO:0007669"/>
    <property type="project" value="UniProtKB-SubCell"/>
</dbReference>
<feature type="transmembrane region" description="Helical" evidence="7">
    <location>
        <begin position="34"/>
        <end position="55"/>
    </location>
</feature>
<dbReference type="Pfam" id="PF07690">
    <property type="entry name" value="MFS_1"/>
    <property type="match status" value="1"/>
</dbReference>
<dbReference type="RefSeq" id="WP_350257434.1">
    <property type="nucleotide sequence ID" value="NZ_CP138335.1"/>
</dbReference>
<feature type="transmembrane region" description="Helical" evidence="7">
    <location>
        <begin position="425"/>
        <end position="444"/>
    </location>
</feature>
<dbReference type="InterPro" id="IPR011701">
    <property type="entry name" value="MFS"/>
</dbReference>
<dbReference type="CDD" id="cd17341">
    <property type="entry name" value="MFS_NRT2_like"/>
    <property type="match status" value="1"/>
</dbReference>
<evidence type="ECO:0000256" key="6">
    <source>
        <dbReference type="SAM" id="MobiDB-lite"/>
    </source>
</evidence>
<evidence type="ECO:0000313" key="8">
    <source>
        <dbReference type="EMBL" id="XBW07228.1"/>
    </source>
</evidence>
<evidence type="ECO:0000256" key="7">
    <source>
        <dbReference type="SAM" id="Phobius"/>
    </source>
</evidence>
<feature type="transmembrane region" description="Helical" evidence="7">
    <location>
        <begin position="334"/>
        <end position="355"/>
    </location>
</feature>
<reference evidence="8" key="1">
    <citation type="submission" date="2023-11" db="EMBL/GenBank/DDBJ databases">
        <title>Scrofimicrobium hongkongense sp. nov., isolated from a patient with peritonitis.</title>
        <authorList>
            <person name="Lao H.Y."/>
            <person name="Wong A.Y.P."/>
            <person name="Ng T.L."/>
            <person name="Wong R.Y.L."/>
            <person name="Yau M.C.Y."/>
            <person name="Lam J.Y.W."/>
            <person name="Siu G.K.H."/>
        </authorList>
    </citation>
    <scope>NUCLEOTIDE SEQUENCE</scope>
    <source>
        <strain evidence="8">R131</strain>
    </source>
</reference>
<feature type="transmembrane region" description="Helical" evidence="7">
    <location>
        <begin position="131"/>
        <end position="152"/>
    </location>
</feature>
<feature type="transmembrane region" description="Helical" evidence="7">
    <location>
        <begin position="361"/>
        <end position="383"/>
    </location>
</feature>
<feature type="transmembrane region" description="Helical" evidence="7">
    <location>
        <begin position="105"/>
        <end position="125"/>
    </location>
</feature>
<dbReference type="KEGG" id="sapp:SAC06_06125"/>
<feature type="transmembrane region" description="Helical" evidence="7">
    <location>
        <begin position="300"/>
        <end position="322"/>
    </location>
</feature>
<gene>
    <name evidence="8" type="ORF">SAC06_06125</name>
</gene>
<feature type="transmembrane region" description="Helical" evidence="7">
    <location>
        <begin position="395"/>
        <end position="419"/>
    </location>
</feature>
<keyword evidence="4 7" id="KW-1133">Transmembrane helix</keyword>
<evidence type="ECO:0000256" key="5">
    <source>
        <dbReference type="ARBA" id="ARBA00023136"/>
    </source>
</evidence>
<protein>
    <submittedName>
        <fullName evidence="8">Nitrate/nitrite transporter</fullName>
    </submittedName>
</protein>
<name>A0AAU7V4J7_9ACTO</name>
<feature type="transmembrane region" description="Helical" evidence="7">
    <location>
        <begin position="255"/>
        <end position="280"/>
    </location>
</feature>
<proteinExistence type="inferred from homology"/>
<keyword evidence="3 7" id="KW-0812">Transmembrane</keyword>
<comment type="similarity">
    <text evidence="2">Belongs to the major facilitator superfamily. Nitrate/nitrite porter (TC 2.A.1.8) family.</text>
</comment>
<evidence type="ECO:0000256" key="3">
    <source>
        <dbReference type="ARBA" id="ARBA00022692"/>
    </source>
</evidence>
<feature type="transmembrane region" description="Helical" evidence="7">
    <location>
        <begin position="173"/>
        <end position="200"/>
    </location>
</feature>
<keyword evidence="5 7" id="KW-0472">Membrane</keyword>
<accession>A0AAU7V4J7</accession>
<comment type="subcellular location">
    <subcellularLocation>
        <location evidence="1">Membrane</location>
        <topology evidence="1">Multi-pass membrane protein</topology>
    </subcellularLocation>
</comment>
<dbReference type="EMBL" id="CP138335">
    <property type="protein sequence ID" value="XBW07228.1"/>
    <property type="molecule type" value="Genomic_DNA"/>
</dbReference>
<evidence type="ECO:0000256" key="1">
    <source>
        <dbReference type="ARBA" id="ARBA00004141"/>
    </source>
</evidence>
<dbReference type="InterPro" id="IPR044772">
    <property type="entry name" value="NO3_transporter"/>
</dbReference>